<evidence type="ECO:0000313" key="2">
    <source>
        <dbReference type="EMBL" id="BDB99828.1"/>
    </source>
</evidence>
<name>A0AAQ4CVJ7_9CREN</name>
<gene>
    <name evidence="2" type="ORF">SACC_28450</name>
</gene>
<dbReference type="SUPFAM" id="SSF53448">
    <property type="entry name" value="Nucleotide-diphospho-sugar transferases"/>
    <property type="match status" value="1"/>
</dbReference>
<dbReference type="GeneID" id="68867575"/>
<proteinExistence type="predicted"/>
<dbReference type="KEGG" id="scas:SACC_28450"/>
<dbReference type="Gene3D" id="3.90.550.10">
    <property type="entry name" value="Spore Coat Polysaccharide Biosynthesis Protein SpsA, Chain A"/>
    <property type="match status" value="1"/>
</dbReference>
<evidence type="ECO:0000259" key="1">
    <source>
        <dbReference type="Pfam" id="PF00535"/>
    </source>
</evidence>
<dbReference type="EMBL" id="AP025226">
    <property type="protein sequence ID" value="BDB99828.1"/>
    <property type="molecule type" value="Genomic_DNA"/>
</dbReference>
<dbReference type="Pfam" id="PF00535">
    <property type="entry name" value="Glycos_transf_2"/>
    <property type="match status" value="1"/>
</dbReference>
<accession>A0AAQ4CVJ7</accession>
<dbReference type="InterPro" id="IPR001173">
    <property type="entry name" value="Glyco_trans_2-like"/>
</dbReference>
<organism evidence="2 3">
    <name type="scientific">Saccharolobus caldissimus</name>
    <dbReference type="NCBI Taxonomy" id="1702097"/>
    <lineage>
        <taxon>Archaea</taxon>
        <taxon>Thermoproteota</taxon>
        <taxon>Thermoprotei</taxon>
        <taxon>Sulfolobales</taxon>
        <taxon>Sulfolobaceae</taxon>
        <taxon>Saccharolobus</taxon>
    </lineage>
</organism>
<feature type="domain" description="Glycosyltransferase 2-like" evidence="1">
    <location>
        <begin position="6"/>
        <end position="79"/>
    </location>
</feature>
<keyword evidence="2" id="KW-0808">Transferase</keyword>
<sequence length="262" mass="30591">MFSIQIPVLHGKYLREVFESIRLQSLQDYEVVIVNSGGKEISELIKEYGFKEIRKDVKLLEARYLANKESRGDYALLLDETRPLRRDALQILSKNLHDMVIIGERELGDSFWVKAAQLDKDNIMLCNTPEAIKGFALPRLFRRELLTGALERLKVNLGEKFNQVIFPDHELIYYEASRLSNDVFVLKDELIYHYGDYSLKEIVRKYYRYGRSLKVLKGTPYSFMMSIGRKRRRVCVGGFRGRLILYTLYLARGIPFLVGKFS</sequence>
<reference evidence="2 3" key="1">
    <citation type="journal article" date="2022" name="Microbiol. Resour. Announc.">
        <title>Complete Genome Sequence of the Hyperthermophilic and Acidophilic Archaeon Saccharolobus caldissimus Strain HS-3T.</title>
        <authorList>
            <person name="Sakai H.D."/>
            <person name="Kurosawa N."/>
        </authorList>
    </citation>
    <scope>NUCLEOTIDE SEQUENCE [LARGE SCALE GENOMIC DNA]</scope>
    <source>
        <strain evidence="2 3">JCM32116</strain>
    </source>
</reference>
<dbReference type="AlphaFoldDB" id="A0AAQ4CVJ7"/>
<dbReference type="InterPro" id="IPR029044">
    <property type="entry name" value="Nucleotide-diphossugar_trans"/>
</dbReference>
<keyword evidence="3" id="KW-1185">Reference proteome</keyword>
<dbReference type="CDD" id="cd00761">
    <property type="entry name" value="Glyco_tranf_GTA_type"/>
    <property type="match status" value="1"/>
</dbReference>
<evidence type="ECO:0000313" key="3">
    <source>
        <dbReference type="Proteomes" id="UP001319921"/>
    </source>
</evidence>
<protein>
    <submittedName>
        <fullName evidence="2">Glycosyl transferase family 2</fullName>
    </submittedName>
</protein>
<dbReference type="Proteomes" id="UP001319921">
    <property type="component" value="Chromosome"/>
</dbReference>
<dbReference type="RefSeq" id="WP_229570343.1">
    <property type="nucleotide sequence ID" value="NZ_AP025226.1"/>
</dbReference>
<dbReference type="GO" id="GO:0016740">
    <property type="term" value="F:transferase activity"/>
    <property type="evidence" value="ECO:0007669"/>
    <property type="project" value="UniProtKB-KW"/>
</dbReference>